<dbReference type="InterPro" id="IPR005467">
    <property type="entry name" value="His_kinase_dom"/>
</dbReference>
<dbReference type="InterPro" id="IPR000014">
    <property type="entry name" value="PAS"/>
</dbReference>
<dbReference type="SUPFAM" id="SSF55781">
    <property type="entry name" value="GAF domain-like"/>
    <property type="match status" value="1"/>
</dbReference>
<evidence type="ECO:0000259" key="8">
    <source>
        <dbReference type="PROSITE" id="PS50109"/>
    </source>
</evidence>
<dbReference type="InterPro" id="IPR003661">
    <property type="entry name" value="HisK_dim/P_dom"/>
</dbReference>
<dbReference type="SUPFAM" id="SSF55785">
    <property type="entry name" value="PYP-like sensor domain (PAS domain)"/>
    <property type="match status" value="5"/>
</dbReference>
<dbReference type="InterPro" id="IPR004358">
    <property type="entry name" value="Sig_transdc_His_kin-like_C"/>
</dbReference>
<dbReference type="SUPFAM" id="SSF52172">
    <property type="entry name" value="CheY-like"/>
    <property type="match status" value="1"/>
</dbReference>
<dbReference type="SMART" id="SM00448">
    <property type="entry name" value="REC"/>
    <property type="match status" value="1"/>
</dbReference>
<keyword evidence="4" id="KW-0808">Transferase</keyword>
<dbReference type="Pfam" id="PF00072">
    <property type="entry name" value="Response_reg"/>
    <property type="match status" value="1"/>
</dbReference>
<keyword evidence="5" id="KW-0418">Kinase</keyword>
<evidence type="ECO:0000256" key="6">
    <source>
        <dbReference type="PROSITE-ProRule" id="PRU00169"/>
    </source>
</evidence>
<dbReference type="Pfam" id="PF08447">
    <property type="entry name" value="PAS_3"/>
    <property type="match status" value="3"/>
</dbReference>
<dbReference type="InterPro" id="IPR036890">
    <property type="entry name" value="HATPase_C_sf"/>
</dbReference>
<evidence type="ECO:0000313" key="12">
    <source>
        <dbReference type="EMBL" id="HGU31865.1"/>
    </source>
</evidence>
<dbReference type="SMART" id="SM00086">
    <property type="entry name" value="PAC"/>
    <property type="match status" value="5"/>
</dbReference>
<reference evidence="12" key="1">
    <citation type="journal article" date="2020" name="mSystems">
        <title>Genome- and Community-Level Interaction Insights into Carbon Utilization and Element Cycling Functions of Hydrothermarchaeota in Hydrothermal Sediment.</title>
        <authorList>
            <person name="Zhou Z."/>
            <person name="Liu Y."/>
            <person name="Xu W."/>
            <person name="Pan J."/>
            <person name="Luo Z.H."/>
            <person name="Li M."/>
        </authorList>
    </citation>
    <scope>NUCLEOTIDE SEQUENCE [LARGE SCALE GENOMIC DNA]</scope>
    <source>
        <strain evidence="12">SpSt-477</strain>
    </source>
</reference>
<dbReference type="GO" id="GO:0000155">
    <property type="term" value="F:phosphorelay sensor kinase activity"/>
    <property type="evidence" value="ECO:0007669"/>
    <property type="project" value="InterPro"/>
</dbReference>
<dbReference type="InterPro" id="IPR001789">
    <property type="entry name" value="Sig_transdc_resp-reg_receiver"/>
</dbReference>
<dbReference type="InterPro" id="IPR018771">
    <property type="entry name" value="PocR_dom"/>
</dbReference>
<keyword evidence="7" id="KW-0175">Coiled coil</keyword>
<feature type="domain" description="PAC" evidence="11">
    <location>
        <begin position="874"/>
        <end position="923"/>
    </location>
</feature>
<comment type="caution">
    <text evidence="12">The sequence shown here is derived from an EMBL/GenBank/DDBJ whole genome shotgun (WGS) entry which is preliminary data.</text>
</comment>
<dbReference type="EC" id="2.7.13.3" evidence="2"/>
<feature type="domain" description="PAC" evidence="11">
    <location>
        <begin position="624"/>
        <end position="676"/>
    </location>
</feature>
<dbReference type="Gene3D" id="3.40.50.2300">
    <property type="match status" value="1"/>
</dbReference>
<feature type="domain" description="PAS" evidence="10">
    <location>
        <begin position="920"/>
        <end position="991"/>
    </location>
</feature>
<evidence type="ECO:0000259" key="11">
    <source>
        <dbReference type="PROSITE" id="PS50113"/>
    </source>
</evidence>
<comment type="catalytic activity">
    <reaction evidence="1">
        <text>ATP + protein L-histidine = ADP + protein N-phospho-L-histidine.</text>
        <dbReference type="EC" id="2.7.13.3"/>
    </reaction>
</comment>
<dbReference type="Pfam" id="PF02518">
    <property type="entry name" value="HATPase_c"/>
    <property type="match status" value="1"/>
</dbReference>
<dbReference type="Pfam" id="PF13426">
    <property type="entry name" value="PAS_9"/>
    <property type="match status" value="2"/>
</dbReference>
<dbReference type="InterPro" id="IPR035965">
    <property type="entry name" value="PAS-like_dom_sf"/>
</dbReference>
<dbReference type="InterPro" id="IPR011006">
    <property type="entry name" value="CheY-like_superfamily"/>
</dbReference>
<dbReference type="Gene3D" id="1.10.287.130">
    <property type="match status" value="1"/>
</dbReference>
<dbReference type="SMART" id="SM00091">
    <property type="entry name" value="PAS"/>
    <property type="match status" value="4"/>
</dbReference>
<dbReference type="InterPro" id="IPR003594">
    <property type="entry name" value="HATPase_dom"/>
</dbReference>
<dbReference type="SMART" id="SM00388">
    <property type="entry name" value="HisKA"/>
    <property type="match status" value="1"/>
</dbReference>
<dbReference type="SMART" id="SM00387">
    <property type="entry name" value="HATPase_c"/>
    <property type="match status" value="1"/>
</dbReference>
<evidence type="ECO:0000259" key="10">
    <source>
        <dbReference type="PROSITE" id="PS50112"/>
    </source>
</evidence>
<evidence type="ECO:0000256" key="5">
    <source>
        <dbReference type="ARBA" id="ARBA00022777"/>
    </source>
</evidence>
<dbReference type="Pfam" id="PF10114">
    <property type="entry name" value="PocR"/>
    <property type="match status" value="1"/>
</dbReference>
<dbReference type="CDD" id="cd00130">
    <property type="entry name" value="PAS"/>
    <property type="match status" value="5"/>
</dbReference>
<dbReference type="EMBL" id="DSUH01000071">
    <property type="protein sequence ID" value="HGU31865.1"/>
    <property type="molecule type" value="Genomic_DNA"/>
</dbReference>
<keyword evidence="3 6" id="KW-0597">Phosphoprotein</keyword>
<dbReference type="PROSITE" id="PS50112">
    <property type="entry name" value="PAS"/>
    <property type="match status" value="2"/>
</dbReference>
<dbReference type="SUPFAM" id="SSF55874">
    <property type="entry name" value="ATPase domain of HSP90 chaperone/DNA topoisomerase II/histidine kinase"/>
    <property type="match status" value="1"/>
</dbReference>
<evidence type="ECO:0000256" key="7">
    <source>
        <dbReference type="SAM" id="Coils"/>
    </source>
</evidence>
<dbReference type="PROSITE" id="PS50110">
    <property type="entry name" value="RESPONSE_REGULATORY"/>
    <property type="match status" value="1"/>
</dbReference>
<dbReference type="InterPro" id="IPR000700">
    <property type="entry name" value="PAS-assoc_C"/>
</dbReference>
<dbReference type="Gene3D" id="3.30.565.10">
    <property type="entry name" value="Histidine kinase-like ATPase, C-terminal domain"/>
    <property type="match status" value="1"/>
</dbReference>
<feature type="domain" description="Response regulatory" evidence="9">
    <location>
        <begin position="1433"/>
        <end position="1549"/>
    </location>
</feature>
<organism evidence="12">
    <name type="scientific">Desulfatirhabdium butyrativorans</name>
    <dbReference type="NCBI Taxonomy" id="340467"/>
    <lineage>
        <taxon>Bacteria</taxon>
        <taxon>Pseudomonadati</taxon>
        <taxon>Thermodesulfobacteriota</taxon>
        <taxon>Desulfobacteria</taxon>
        <taxon>Desulfobacterales</taxon>
        <taxon>Desulfatirhabdiaceae</taxon>
        <taxon>Desulfatirhabdium</taxon>
    </lineage>
</organism>
<dbReference type="InterPro" id="IPR052162">
    <property type="entry name" value="Sensor_kinase/Photoreceptor"/>
</dbReference>
<evidence type="ECO:0000256" key="2">
    <source>
        <dbReference type="ARBA" id="ARBA00012438"/>
    </source>
</evidence>
<feature type="domain" description="PAS" evidence="10">
    <location>
        <begin position="802"/>
        <end position="872"/>
    </location>
</feature>
<feature type="domain" description="PAC" evidence="11">
    <location>
        <begin position="495"/>
        <end position="548"/>
    </location>
</feature>
<evidence type="ECO:0000256" key="3">
    <source>
        <dbReference type="ARBA" id="ARBA00022553"/>
    </source>
</evidence>
<dbReference type="InterPro" id="IPR036097">
    <property type="entry name" value="HisK_dim/P_sf"/>
</dbReference>
<evidence type="ECO:0000259" key="9">
    <source>
        <dbReference type="PROSITE" id="PS50110"/>
    </source>
</evidence>
<feature type="domain" description="PAC" evidence="11">
    <location>
        <begin position="993"/>
        <end position="1043"/>
    </location>
</feature>
<dbReference type="CDD" id="cd00082">
    <property type="entry name" value="HisKA"/>
    <property type="match status" value="1"/>
</dbReference>
<dbReference type="PANTHER" id="PTHR43304">
    <property type="entry name" value="PHYTOCHROME-LIKE PROTEIN CPH1"/>
    <property type="match status" value="1"/>
</dbReference>
<name>A0A7C4MPG1_9BACT</name>
<dbReference type="InterPro" id="IPR013655">
    <property type="entry name" value="PAS_fold_3"/>
</dbReference>
<feature type="domain" description="Histidine kinase" evidence="8">
    <location>
        <begin position="1189"/>
        <end position="1412"/>
    </location>
</feature>
<sequence>MQDFVQDRLDKLEWMLAGTNPLSENETDEHIPPYGDLTEFNSYRLILDSVGAETLKEIGRQVNNLLETSVAIYEANGDYALGMFSSGWCRMMDAASRKLCKTDDHRKALTCGKWLCHENRWNDSAKRAIETGNSTDIECVGGIHLYAEPIYAGKSVVGAINIGYGDPPKDPAQLKALADAFGVDPEKLKAIAESYPSRPKFIVDAAKKLLRSFAKLIGEIVEKSEVQRKQQEIQERQAHLNHVLKAIRTVNRLIVRENDPSRMIQKTCEELSGKMGYHNAWIALLGGEAARGLGLQTERPVAAIASAGFDGGFEILRERLERGEFPDCMARALESEDALLVSNPAADCPDCPLQGEYVGCVGLTRRLNVDGVTYGILTVSVPAAYARDDEEQGLFNEVAGDLAFALHKIVMIRKLEEDRRHLCLVIEGSGMGTWEWNIQTNETRFNEQWAAMLGYTIKELTPYDYTTWERLVHPQDLEKARLALADCIAGRTADYKCEFRMKHKDGGWIWILGRGRIMTRDDSGRALSMFGMHTDITEIKQTAETLKRQHTMLARTEAIAHVGSWEWDIAGDRVRWSDELFRIFGRDPDSEAPPFAQQSELFFPEDMERLREAVERCVSQGTPYELELRAIRSDGDIRNCVARGQPETDPTGRIVRLVGSLQDITERKQAEEALRERVKELNCLQALSRLLEKEDSLERIFQQWVDLMPASWYYPEVACARIVYEGRPYQSGNFRETAWRQSADLKVRGKAVGTIELGYLEERPLRNEGPFLTEERNLMDMIGERLGRVIERKQMEEALRESEIYQRKILQTTADGFWVLDTKGRVVDVNDAYCDMIGYGRDELLGMGIGELDAVEKPEETRERIRRIIANGSETFETKHRRKDGSVFPVEVSVTYLAERGGQFVCFGRDLTERKQREERLGLLGRMLDAAPAAISIHDTEGRFVYANAENVALHGYDSMDEFLKVNLHQLDVPESEALLAERFRKIAEEGELRFEVAHYRKDGSTFPLEVLAKQIEWEGRPAVLSIATDITERKRMEEALRENEKLLNIAGQMAKIGGWELYPETMEVRWTDETYRIHEVPKHIKPPLEDAINFYHPEDQPILKKAIQQAFDHGIPYDLELRFITANGRNLYVRTKCNPVLRNGNVIKLQGLFQDITERKQAEEEREKLQSQLMQAQKMEAVGRLAGGVAHDFNNMLGIIIGHADMILEEMGPEQPFYADLLEIKKAAARSADLTRQLLAFARKQTVAPKVIDLNKTVEGMLKMLQRLIGEDIDMEWIPGENAWPVKIDPGQIDQILVNLCVNARDAIADVGKVTIETGNIVFDEDYCKVHNGFVPGEYTMLAVSDNGCGMDSVTLSHAFEPFFTTKEPGKGTGLGLATVYGVVKQNDGFINVYSEPGQGTTFKIYLPRYKAKAAPLSEKGSDISSGRGHETILLVEDEPAILRMATMMLGREGYTVLGAGTPGEAVRLATEHPGDIHLLITDVVMPEMNGRDLAKNILSLYPGLKCLFMSGYTANVIAHHGILDEGVQFIQKPFSKQALTAKVRELLDEAK</sequence>
<dbReference type="PROSITE" id="PS50113">
    <property type="entry name" value="PAC"/>
    <property type="match status" value="5"/>
</dbReference>
<proteinExistence type="predicted"/>
<gene>
    <name evidence="12" type="ORF">ENS29_03300</name>
</gene>
<dbReference type="Gene3D" id="3.30.450.20">
    <property type="entry name" value="PAS domain"/>
    <property type="match status" value="5"/>
</dbReference>
<protein>
    <recommendedName>
        <fullName evidence="2">histidine kinase</fullName>
        <ecNumber evidence="2">2.7.13.3</ecNumber>
    </recommendedName>
</protein>
<dbReference type="PRINTS" id="PR00344">
    <property type="entry name" value="BCTRLSENSOR"/>
</dbReference>
<evidence type="ECO:0000256" key="4">
    <source>
        <dbReference type="ARBA" id="ARBA00022679"/>
    </source>
</evidence>
<dbReference type="PANTHER" id="PTHR43304:SF1">
    <property type="entry name" value="PAC DOMAIN-CONTAINING PROTEIN"/>
    <property type="match status" value="1"/>
</dbReference>
<accession>A0A7C4MPG1</accession>
<feature type="coiled-coil region" evidence="7">
    <location>
        <begin position="1153"/>
        <end position="1183"/>
    </location>
</feature>
<dbReference type="PROSITE" id="PS50109">
    <property type="entry name" value="HIS_KIN"/>
    <property type="match status" value="1"/>
</dbReference>
<evidence type="ECO:0000256" key="1">
    <source>
        <dbReference type="ARBA" id="ARBA00000085"/>
    </source>
</evidence>
<feature type="modified residue" description="4-aspartylphosphate" evidence="6">
    <location>
        <position position="1484"/>
    </location>
</feature>
<dbReference type="Gene3D" id="3.30.450.40">
    <property type="match status" value="1"/>
</dbReference>
<dbReference type="Gene3D" id="2.10.70.100">
    <property type="match status" value="2"/>
</dbReference>
<dbReference type="InterPro" id="IPR001610">
    <property type="entry name" value="PAC"/>
</dbReference>
<feature type="domain" description="PAC" evidence="11">
    <location>
        <begin position="1118"/>
        <end position="1169"/>
    </location>
</feature>
<dbReference type="SUPFAM" id="SSF47384">
    <property type="entry name" value="Homodimeric domain of signal transducing histidine kinase"/>
    <property type="match status" value="1"/>
</dbReference>
<dbReference type="NCBIfam" id="TIGR00229">
    <property type="entry name" value="sensory_box"/>
    <property type="match status" value="5"/>
</dbReference>
<dbReference type="InterPro" id="IPR029016">
    <property type="entry name" value="GAF-like_dom_sf"/>
</dbReference>